<dbReference type="Proteomes" id="UP001500466">
    <property type="component" value="Unassembled WGS sequence"/>
</dbReference>
<dbReference type="Gene3D" id="3.30.70.1450">
    <property type="entry name" value="Regulator of K+ conductance, C-terminal domain"/>
    <property type="match status" value="1"/>
</dbReference>
<evidence type="ECO:0000256" key="1">
    <source>
        <dbReference type="ARBA" id="ARBA00004651"/>
    </source>
</evidence>
<evidence type="ECO:0000313" key="11">
    <source>
        <dbReference type="EMBL" id="GAA4962970.1"/>
    </source>
</evidence>
<dbReference type="Pfam" id="PF02080">
    <property type="entry name" value="TrkA_C"/>
    <property type="match status" value="1"/>
</dbReference>
<evidence type="ECO:0000256" key="2">
    <source>
        <dbReference type="ARBA" id="ARBA00022448"/>
    </source>
</evidence>
<evidence type="ECO:0000256" key="3">
    <source>
        <dbReference type="ARBA" id="ARBA00022449"/>
    </source>
</evidence>
<dbReference type="InterPro" id="IPR038770">
    <property type="entry name" value="Na+/solute_symporter_sf"/>
</dbReference>
<keyword evidence="6 9" id="KW-1133">Transmembrane helix</keyword>
<keyword evidence="12" id="KW-1185">Reference proteome</keyword>
<evidence type="ECO:0000313" key="12">
    <source>
        <dbReference type="Proteomes" id="UP001500466"/>
    </source>
</evidence>
<dbReference type="EMBL" id="BAABHS010000009">
    <property type="protein sequence ID" value="GAA4962970.1"/>
    <property type="molecule type" value="Genomic_DNA"/>
</dbReference>
<dbReference type="Gene3D" id="1.20.1530.20">
    <property type="match status" value="1"/>
</dbReference>
<accession>A0ABP9H7D1</accession>
<comment type="caution">
    <text evidence="11">The sequence shown here is derived from an EMBL/GenBank/DDBJ whole genome shotgun (WGS) entry which is preliminary data.</text>
</comment>
<keyword evidence="5 9" id="KW-0812">Transmembrane</keyword>
<evidence type="ECO:0000259" key="10">
    <source>
        <dbReference type="PROSITE" id="PS51202"/>
    </source>
</evidence>
<comment type="subcellular location">
    <subcellularLocation>
        <location evidence="1">Cell membrane</location>
        <topology evidence="1">Multi-pass membrane protein</topology>
    </subcellularLocation>
</comment>
<feature type="transmembrane region" description="Helical" evidence="9">
    <location>
        <begin position="211"/>
        <end position="232"/>
    </location>
</feature>
<gene>
    <name evidence="11" type="ORF">GCM10023205_28450</name>
</gene>
<keyword evidence="3" id="KW-0050">Antiport</keyword>
<keyword evidence="8 9" id="KW-0472">Membrane</keyword>
<feature type="transmembrane region" description="Helical" evidence="9">
    <location>
        <begin position="118"/>
        <end position="140"/>
    </location>
</feature>
<name>A0ABP9H7D1_9ACTN</name>
<feature type="transmembrane region" description="Helical" evidence="9">
    <location>
        <begin position="60"/>
        <end position="78"/>
    </location>
</feature>
<keyword evidence="7" id="KW-0406">Ion transport</keyword>
<dbReference type="InterPro" id="IPR036721">
    <property type="entry name" value="RCK_C_sf"/>
</dbReference>
<feature type="transmembrane region" description="Helical" evidence="9">
    <location>
        <begin position="269"/>
        <end position="288"/>
    </location>
</feature>
<dbReference type="Pfam" id="PF00999">
    <property type="entry name" value="Na_H_Exchanger"/>
    <property type="match status" value="1"/>
</dbReference>
<feature type="transmembrane region" description="Helical" evidence="9">
    <location>
        <begin position="294"/>
        <end position="317"/>
    </location>
</feature>
<evidence type="ECO:0000256" key="4">
    <source>
        <dbReference type="ARBA" id="ARBA00022475"/>
    </source>
</evidence>
<evidence type="ECO:0000256" key="8">
    <source>
        <dbReference type="ARBA" id="ARBA00023136"/>
    </source>
</evidence>
<dbReference type="PROSITE" id="PS51202">
    <property type="entry name" value="RCK_C"/>
    <property type="match status" value="1"/>
</dbReference>
<evidence type="ECO:0000256" key="9">
    <source>
        <dbReference type="SAM" id="Phobius"/>
    </source>
</evidence>
<feature type="transmembrane region" description="Helical" evidence="9">
    <location>
        <begin position="238"/>
        <end position="257"/>
    </location>
</feature>
<dbReference type="InterPro" id="IPR006153">
    <property type="entry name" value="Cation/H_exchanger_TM"/>
</dbReference>
<feature type="transmembrane region" description="Helical" evidence="9">
    <location>
        <begin position="35"/>
        <end position="54"/>
    </location>
</feature>
<dbReference type="RefSeq" id="WP_345675803.1">
    <property type="nucleotide sequence ID" value="NZ_BAABHS010000009.1"/>
</dbReference>
<reference evidence="12" key="1">
    <citation type="journal article" date="2019" name="Int. J. Syst. Evol. Microbiol.">
        <title>The Global Catalogue of Microorganisms (GCM) 10K type strain sequencing project: providing services to taxonomists for standard genome sequencing and annotation.</title>
        <authorList>
            <consortium name="The Broad Institute Genomics Platform"/>
            <consortium name="The Broad Institute Genome Sequencing Center for Infectious Disease"/>
            <person name="Wu L."/>
            <person name="Ma J."/>
        </authorList>
    </citation>
    <scope>NUCLEOTIDE SEQUENCE [LARGE SCALE GENOMIC DNA]</scope>
    <source>
        <strain evidence="12">JCM 17986</strain>
    </source>
</reference>
<protein>
    <submittedName>
        <fullName evidence="11">Potassium/proton antiporter</fullName>
    </submittedName>
</protein>
<dbReference type="PANTHER" id="PTHR32507:SF7">
    <property type="entry name" value="K(+)_H(+) ANTIPORTER NHAP2"/>
    <property type="match status" value="1"/>
</dbReference>
<feature type="transmembrane region" description="Helical" evidence="9">
    <location>
        <begin position="362"/>
        <end position="382"/>
    </location>
</feature>
<sequence>MTVAELNQVLAVGALVLLVAVVAVRVATRIGMPSLLLYLGLGVLIGGDVLGVTFDNAELTQTLSYAALILILTEGGISTNWQQIKPAVPAAAVLSTIGVGVSVGVIAVATRWVLDVDWATAILMGAIVSSTDAAAVFSVLRSLPLPKRLTGLLEAESGFNDAPVVILVATFAHQGTHIWYHVVGEIVLELAIGAAIGLAIGKIGSWGLRHIALPASGLYPIAVITLSVLAYATGALAHGSGFLSCYLAALVLGNSALPHKAATRGFAEGVGWIAQIGLFVLLGLLVTPHELGNAIVPALLIGTVLLLLARPLSVVVSTSPFKVPWREQVILSWAGLRGAVPIVLATIPIVEGVPEAERLFNVTFVLVIVFTIVQGPTLPWIARKVGFGGRPESEDLGVESAPLDKLRAHLLSVSVPVGSRIHGVEVGELRLPKGAAVTLVVRDGESFVPVTTTVLQRGDDLLVVTTEGVQGATERRLRAVSRGGKLAGWLGFRGAE</sequence>
<dbReference type="SUPFAM" id="SSF116726">
    <property type="entry name" value="TrkA C-terminal domain-like"/>
    <property type="match status" value="1"/>
</dbReference>
<feature type="transmembrane region" description="Helical" evidence="9">
    <location>
        <begin position="178"/>
        <end position="199"/>
    </location>
</feature>
<keyword evidence="2" id="KW-0813">Transport</keyword>
<feature type="transmembrane region" description="Helical" evidence="9">
    <location>
        <begin position="6"/>
        <end position="28"/>
    </location>
</feature>
<dbReference type="NCBIfam" id="NF003716">
    <property type="entry name" value="PRK05326.1-3"/>
    <property type="match status" value="1"/>
</dbReference>
<dbReference type="NCBIfam" id="NF003715">
    <property type="entry name" value="PRK05326.1-2"/>
    <property type="match status" value="1"/>
</dbReference>
<evidence type="ECO:0000256" key="7">
    <source>
        <dbReference type="ARBA" id="ARBA00023065"/>
    </source>
</evidence>
<keyword evidence="4" id="KW-1003">Cell membrane</keyword>
<evidence type="ECO:0000256" key="6">
    <source>
        <dbReference type="ARBA" id="ARBA00022989"/>
    </source>
</evidence>
<feature type="transmembrane region" description="Helical" evidence="9">
    <location>
        <begin position="329"/>
        <end position="350"/>
    </location>
</feature>
<feature type="domain" description="RCK C-terminal" evidence="10">
    <location>
        <begin position="398"/>
        <end position="480"/>
    </location>
</feature>
<proteinExistence type="predicted"/>
<dbReference type="InterPro" id="IPR006037">
    <property type="entry name" value="RCK_C"/>
</dbReference>
<organism evidence="11 12">
    <name type="scientific">Yinghuangia aomiensis</name>
    <dbReference type="NCBI Taxonomy" id="676205"/>
    <lineage>
        <taxon>Bacteria</taxon>
        <taxon>Bacillati</taxon>
        <taxon>Actinomycetota</taxon>
        <taxon>Actinomycetes</taxon>
        <taxon>Kitasatosporales</taxon>
        <taxon>Streptomycetaceae</taxon>
        <taxon>Yinghuangia</taxon>
    </lineage>
</organism>
<dbReference type="PANTHER" id="PTHR32507">
    <property type="entry name" value="NA(+)/H(+) ANTIPORTER 1"/>
    <property type="match status" value="1"/>
</dbReference>
<feature type="transmembrane region" description="Helical" evidence="9">
    <location>
        <begin position="90"/>
        <end position="112"/>
    </location>
</feature>
<evidence type="ECO:0000256" key="5">
    <source>
        <dbReference type="ARBA" id="ARBA00022692"/>
    </source>
</evidence>